<protein>
    <submittedName>
        <fullName evidence="1">Uncharacterized protein</fullName>
    </submittedName>
</protein>
<reference evidence="1 2" key="1">
    <citation type="submission" date="2024-01" db="EMBL/GenBank/DDBJ databases">
        <title>The diversity of rhizobia nodulating Mimosa spp. in eleven states of Brazil covering several biomes is determined by host plant, location, and edaphic factors.</title>
        <authorList>
            <person name="Rouws L."/>
            <person name="Barauna A."/>
            <person name="Beukes C."/>
            <person name="De Faria S.M."/>
            <person name="Gross E."/>
            <person name="Dos Reis Junior F.B."/>
            <person name="Simon M."/>
            <person name="Maluk M."/>
            <person name="Odee D.W."/>
            <person name="Kenicer G."/>
            <person name="Young J.P.W."/>
            <person name="Reis V.M."/>
            <person name="Zilli J."/>
            <person name="James E.K."/>
        </authorList>
    </citation>
    <scope>NUCLEOTIDE SEQUENCE [LARGE SCALE GENOMIC DNA]</scope>
    <source>
        <strain evidence="1 2">JPY77</strain>
    </source>
</reference>
<comment type="caution">
    <text evidence="1">The sequence shown here is derived from an EMBL/GenBank/DDBJ whole genome shotgun (WGS) entry which is preliminary data.</text>
</comment>
<proteinExistence type="predicted"/>
<dbReference type="Proteomes" id="UP001494588">
    <property type="component" value="Unassembled WGS sequence"/>
</dbReference>
<accession>A0ABU9QCW3</accession>
<sequence length="77" mass="9171">MNSSLAESRAPKYISYGLHADNGLDGRFFNDWKATSFQAALQKKRLDKMYGRHDKPSRVSNPRLFYRLFLQRYLRDR</sequence>
<evidence type="ECO:0000313" key="1">
    <source>
        <dbReference type="EMBL" id="MEM5287256.1"/>
    </source>
</evidence>
<name>A0ABU9QCW3_9BURK</name>
<keyword evidence="2" id="KW-1185">Reference proteome</keyword>
<dbReference type="RefSeq" id="WP_201649231.1">
    <property type="nucleotide sequence ID" value="NZ_CAJHCS010000004.1"/>
</dbReference>
<gene>
    <name evidence="1" type="ORF">V4C55_16145</name>
</gene>
<organism evidence="1 2">
    <name type="scientific">Paraburkholderia sabiae</name>
    <dbReference type="NCBI Taxonomy" id="273251"/>
    <lineage>
        <taxon>Bacteria</taxon>
        <taxon>Pseudomonadati</taxon>
        <taxon>Pseudomonadota</taxon>
        <taxon>Betaproteobacteria</taxon>
        <taxon>Burkholderiales</taxon>
        <taxon>Burkholderiaceae</taxon>
        <taxon>Paraburkholderia</taxon>
    </lineage>
</organism>
<evidence type="ECO:0000313" key="2">
    <source>
        <dbReference type="Proteomes" id="UP001494588"/>
    </source>
</evidence>
<dbReference type="EMBL" id="JAZHGC010000012">
    <property type="protein sequence ID" value="MEM5287256.1"/>
    <property type="molecule type" value="Genomic_DNA"/>
</dbReference>